<evidence type="ECO:0000259" key="2">
    <source>
        <dbReference type="Pfam" id="PF08646"/>
    </source>
</evidence>
<comment type="caution">
    <text evidence="3">The sequence shown here is derived from an EMBL/GenBank/DDBJ whole genome shotgun (WGS) entry which is preliminary data.</text>
</comment>
<evidence type="ECO:0000313" key="3">
    <source>
        <dbReference type="EMBL" id="KAL3636723.1"/>
    </source>
</evidence>
<reference evidence="4" key="1">
    <citation type="journal article" date="2024" name="IScience">
        <title>Strigolactones Initiate the Formation of Haustorium-like Structures in Castilleja.</title>
        <authorList>
            <person name="Buerger M."/>
            <person name="Peterson D."/>
            <person name="Chory J."/>
        </authorList>
    </citation>
    <scope>NUCLEOTIDE SEQUENCE [LARGE SCALE GENOMIC DNA]</scope>
</reference>
<protein>
    <recommendedName>
        <fullName evidence="2">Replication factor A C-terminal domain-containing protein</fullName>
    </recommendedName>
</protein>
<dbReference type="Pfam" id="PF08646">
    <property type="entry name" value="Rep_fac-A_C"/>
    <property type="match status" value="1"/>
</dbReference>
<dbReference type="PANTHER" id="PTHR47165:SF4">
    <property type="entry name" value="OS03G0429900 PROTEIN"/>
    <property type="match status" value="1"/>
</dbReference>
<proteinExistence type="predicted"/>
<evidence type="ECO:0000313" key="4">
    <source>
        <dbReference type="Proteomes" id="UP001632038"/>
    </source>
</evidence>
<feature type="compositionally biased region" description="Basic and acidic residues" evidence="1">
    <location>
        <begin position="224"/>
        <end position="238"/>
    </location>
</feature>
<dbReference type="Gene3D" id="2.40.50.140">
    <property type="entry name" value="Nucleic acid-binding proteins"/>
    <property type="match status" value="1"/>
</dbReference>
<dbReference type="EMBL" id="JAVIJP010000026">
    <property type="protein sequence ID" value="KAL3636723.1"/>
    <property type="molecule type" value="Genomic_DNA"/>
</dbReference>
<feature type="domain" description="Replication factor A C-terminal" evidence="2">
    <location>
        <begin position="42"/>
        <end position="159"/>
    </location>
</feature>
<sequence>MDFSPAFLQEFHEIYSEISTRKAVFRNLDTLKDLREDAVYWVEGTIIGVETNREFCYLACRICEKKVEEVDGKKRCLHCGEFTFKNIFRYNIELTVADESDSAKMILWNRASEKLIGEQAEDVIAIYGDTARTMPDEIAEKILGREGLFEVVVSSQRLHDDGFNVSRLTVDDEIKDVYIVRNYPAAYKSNPEDDSFLQTLDYVEKDEQEAESAIMDIAAEIESETTRTPKRQKMEGTD</sequence>
<dbReference type="InterPro" id="IPR013955">
    <property type="entry name" value="Rep_factor-A_C"/>
</dbReference>
<accession>A0ABD3D3X6</accession>
<evidence type="ECO:0000256" key="1">
    <source>
        <dbReference type="SAM" id="MobiDB-lite"/>
    </source>
</evidence>
<dbReference type="PANTHER" id="PTHR47165">
    <property type="entry name" value="OS03G0429900 PROTEIN"/>
    <property type="match status" value="1"/>
</dbReference>
<dbReference type="InterPro" id="IPR012340">
    <property type="entry name" value="NA-bd_OB-fold"/>
</dbReference>
<dbReference type="Proteomes" id="UP001632038">
    <property type="component" value="Unassembled WGS sequence"/>
</dbReference>
<dbReference type="SUPFAM" id="SSF50249">
    <property type="entry name" value="Nucleic acid-binding proteins"/>
    <property type="match status" value="1"/>
</dbReference>
<feature type="region of interest" description="Disordered" evidence="1">
    <location>
        <begin position="219"/>
        <end position="238"/>
    </location>
</feature>
<keyword evidence="4" id="KW-1185">Reference proteome</keyword>
<organism evidence="3 4">
    <name type="scientific">Castilleja foliolosa</name>
    <dbReference type="NCBI Taxonomy" id="1961234"/>
    <lineage>
        <taxon>Eukaryota</taxon>
        <taxon>Viridiplantae</taxon>
        <taxon>Streptophyta</taxon>
        <taxon>Embryophyta</taxon>
        <taxon>Tracheophyta</taxon>
        <taxon>Spermatophyta</taxon>
        <taxon>Magnoliopsida</taxon>
        <taxon>eudicotyledons</taxon>
        <taxon>Gunneridae</taxon>
        <taxon>Pentapetalae</taxon>
        <taxon>asterids</taxon>
        <taxon>lamiids</taxon>
        <taxon>Lamiales</taxon>
        <taxon>Orobanchaceae</taxon>
        <taxon>Pedicularideae</taxon>
        <taxon>Castillejinae</taxon>
        <taxon>Castilleja</taxon>
    </lineage>
</organism>
<name>A0ABD3D3X6_9LAMI</name>
<dbReference type="AlphaFoldDB" id="A0ABD3D3X6"/>
<gene>
    <name evidence="3" type="ORF">CASFOL_019022</name>
</gene>